<evidence type="ECO:0000313" key="5">
    <source>
        <dbReference type="Proteomes" id="UP000184465"/>
    </source>
</evidence>
<gene>
    <name evidence="4" type="ORF">SAMN02745912_01441</name>
</gene>
<evidence type="ECO:0000313" key="4">
    <source>
        <dbReference type="EMBL" id="SHJ87666.1"/>
    </source>
</evidence>
<organism evidence="4 5">
    <name type="scientific">Paramaledivibacter caminithermalis (strain DSM 15212 / CIP 107654 / DViRD3)</name>
    <name type="common">Clostridium caminithermale</name>
    <dbReference type="NCBI Taxonomy" id="1121301"/>
    <lineage>
        <taxon>Bacteria</taxon>
        <taxon>Bacillati</taxon>
        <taxon>Bacillota</taxon>
        <taxon>Clostridia</taxon>
        <taxon>Peptostreptococcales</taxon>
        <taxon>Caminicellaceae</taxon>
        <taxon>Paramaledivibacter</taxon>
    </lineage>
</organism>
<accession>A0A1M6MW66</accession>
<proteinExistence type="predicted"/>
<evidence type="ECO:0000256" key="1">
    <source>
        <dbReference type="SAM" id="Coils"/>
    </source>
</evidence>
<feature type="transmembrane region" description="Helical" evidence="3">
    <location>
        <begin position="56"/>
        <end position="73"/>
    </location>
</feature>
<dbReference type="Proteomes" id="UP000184465">
    <property type="component" value="Unassembled WGS sequence"/>
</dbReference>
<feature type="coiled-coil region" evidence="1">
    <location>
        <begin position="164"/>
        <end position="192"/>
    </location>
</feature>
<keyword evidence="3" id="KW-1133">Transmembrane helix</keyword>
<keyword evidence="1" id="KW-0175">Coiled coil</keyword>
<dbReference type="AlphaFoldDB" id="A0A1M6MW66"/>
<protein>
    <submittedName>
        <fullName evidence="4">Uncharacterized protein</fullName>
    </submittedName>
</protein>
<dbReference type="EMBL" id="FRAG01000013">
    <property type="protein sequence ID" value="SHJ87666.1"/>
    <property type="molecule type" value="Genomic_DNA"/>
</dbReference>
<keyword evidence="3" id="KW-0472">Membrane</keyword>
<keyword evidence="5" id="KW-1185">Reference proteome</keyword>
<feature type="region of interest" description="Disordered" evidence="2">
    <location>
        <begin position="402"/>
        <end position="440"/>
    </location>
</feature>
<dbReference type="STRING" id="1121301.SAMN02745912_01441"/>
<dbReference type="RefSeq" id="WP_073148407.1">
    <property type="nucleotide sequence ID" value="NZ_FRAG01000013.1"/>
</dbReference>
<sequence>MQSHPAEKTLKKLKGKIWGERILNLMIQGLLVSSIFLFLSILFSHIYPIVYVFRKVVYMALFILIIFISIGLFKKPLLQEAATIGDSLGLKDRLVTYIEYKDNKSPVVEVFMENLEHIIENMDIVKKYKVKIKFKNLLIAALISSLSLGVYFLPSNARQIAEESEDINKMIKEEAKKIRDIKEKKIDSASDDASKDLINTLEKLEKKLESCYSFNEAATEISQTQRKIEGIDVRNTYDMIEALSGVFNGTLAMENSFEISLMNDDIDKNLDIGLNTNFSEEDQQKFLKNLKKEMDKPHNSNTKDILKKIEAELANNSLNKEKLKRMIKYNKENIEEDTLIKLQEAKERLMAQDDNGMKNQVGDYQFSTFDKGKNMDYRKGEVSDSDENKMFIGGRGNKSVTSSCGIGGGHQRASDEGRGEETLGELDKNSKNERLGDDGSSVSNIYGQINDSGTIIHQVSNKVLAIDGESSILEAALKEFQKDGLKYVYKYKIPLKRRELIMDYFSRLNGGELDGEEIH</sequence>
<feature type="compositionally biased region" description="Basic and acidic residues" evidence="2">
    <location>
        <begin position="412"/>
        <end position="437"/>
    </location>
</feature>
<name>A0A1M6MW66_PARC5</name>
<evidence type="ECO:0000256" key="2">
    <source>
        <dbReference type="SAM" id="MobiDB-lite"/>
    </source>
</evidence>
<reference evidence="4 5" key="1">
    <citation type="submission" date="2016-11" db="EMBL/GenBank/DDBJ databases">
        <authorList>
            <person name="Jaros S."/>
            <person name="Januszkiewicz K."/>
            <person name="Wedrychowicz H."/>
        </authorList>
    </citation>
    <scope>NUCLEOTIDE SEQUENCE [LARGE SCALE GENOMIC DNA]</scope>
    <source>
        <strain evidence="4 5">DSM 15212</strain>
    </source>
</reference>
<evidence type="ECO:0000256" key="3">
    <source>
        <dbReference type="SAM" id="Phobius"/>
    </source>
</evidence>
<feature type="transmembrane region" description="Helical" evidence="3">
    <location>
        <begin position="136"/>
        <end position="154"/>
    </location>
</feature>
<keyword evidence="3" id="KW-0812">Transmembrane</keyword>
<feature type="transmembrane region" description="Helical" evidence="3">
    <location>
        <begin position="21"/>
        <end position="50"/>
    </location>
</feature>